<sequence length="106" mass="11793">MNPSHVVYGACMRDCGVEGYGGLQGPRKLLDNGDFVLATWEHQSPSPLRRVLQCGSANEIFSKHFLLSIGYSHFPNTIALPIGNKPFPALPITRWKQAISNTFFYP</sequence>
<reference evidence="1 2" key="1">
    <citation type="submission" date="2018-02" db="EMBL/GenBank/DDBJ databases">
        <title>Draft genome of wild Prunus yedoensis var. nudiflora.</title>
        <authorList>
            <person name="Baek S."/>
            <person name="Kim J.-H."/>
            <person name="Choi K."/>
            <person name="Kim G.-B."/>
            <person name="Cho A."/>
            <person name="Jang H."/>
            <person name="Shin C.-H."/>
            <person name="Yu H.-J."/>
            <person name="Mun J.-H."/>
        </authorList>
    </citation>
    <scope>NUCLEOTIDE SEQUENCE [LARGE SCALE GENOMIC DNA]</scope>
    <source>
        <strain evidence="2">cv. Jeju island</strain>
        <tissue evidence="1">Leaf</tissue>
    </source>
</reference>
<keyword evidence="2" id="KW-1185">Reference proteome</keyword>
<name>A0A314V006_PRUYE</name>
<dbReference type="EMBL" id="PJQY01002737">
    <property type="protein sequence ID" value="PQM42973.1"/>
    <property type="molecule type" value="Genomic_DNA"/>
</dbReference>
<proteinExistence type="predicted"/>
<evidence type="ECO:0000313" key="1">
    <source>
        <dbReference type="EMBL" id="PQM42973.1"/>
    </source>
</evidence>
<evidence type="ECO:0000313" key="2">
    <source>
        <dbReference type="Proteomes" id="UP000250321"/>
    </source>
</evidence>
<organism evidence="1 2">
    <name type="scientific">Prunus yedoensis var. nudiflora</name>
    <dbReference type="NCBI Taxonomy" id="2094558"/>
    <lineage>
        <taxon>Eukaryota</taxon>
        <taxon>Viridiplantae</taxon>
        <taxon>Streptophyta</taxon>
        <taxon>Embryophyta</taxon>
        <taxon>Tracheophyta</taxon>
        <taxon>Spermatophyta</taxon>
        <taxon>Magnoliopsida</taxon>
        <taxon>eudicotyledons</taxon>
        <taxon>Gunneridae</taxon>
        <taxon>Pentapetalae</taxon>
        <taxon>rosids</taxon>
        <taxon>fabids</taxon>
        <taxon>Rosales</taxon>
        <taxon>Rosaceae</taxon>
        <taxon>Amygdaloideae</taxon>
        <taxon>Amygdaleae</taxon>
        <taxon>Prunus</taxon>
    </lineage>
</organism>
<protein>
    <submittedName>
        <fullName evidence="1">Uncharacterized protein</fullName>
    </submittedName>
</protein>
<gene>
    <name evidence="1" type="ORF">Pyn_27026</name>
</gene>
<dbReference type="Proteomes" id="UP000250321">
    <property type="component" value="Unassembled WGS sequence"/>
</dbReference>
<comment type="caution">
    <text evidence="1">The sequence shown here is derived from an EMBL/GenBank/DDBJ whole genome shotgun (WGS) entry which is preliminary data.</text>
</comment>
<dbReference type="AlphaFoldDB" id="A0A314V006"/>
<accession>A0A314V006</accession>